<keyword evidence="1" id="KW-0472">Membrane</keyword>
<accession>A0A7C9HMN8</accession>
<keyword evidence="1" id="KW-0812">Transmembrane</keyword>
<reference evidence="2 3" key="1">
    <citation type="submission" date="2019-12" db="EMBL/GenBank/DDBJ databases">
        <authorList>
            <person name="Xu J."/>
        </authorList>
    </citation>
    <scope>NUCLEOTIDE SEQUENCE [LARGE SCALE GENOMIC DNA]</scope>
    <source>
        <strain evidence="2 3">HX-5-24</strain>
    </source>
</reference>
<gene>
    <name evidence="2" type="ORF">GN331_10580</name>
</gene>
<feature type="transmembrane region" description="Helical" evidence="1">
    <location>
        <begin position="25"/>
        <end position="46"/>
    </location>
</feature>
<dbReference type="EMBL" id="WOXT01000002">
    <property type="protein sequence ID" value="MUV14652.1"/>
    <property type="molecule type" value="Genomic_DNA"/>
</dbReference>
<keyword evidence="3" id="KW-1185">Reference proteome</keyword>
<evidence type="ECO:0000313" key="2">
    <source>
        <dbReference type="EMBL" id="MUV14652.1"/>
    </source>
</evidence>
<protein>
    <submittedName>
        <fullName evidence="2">Uncharacterized protein</fullName>
    </submittedName>
</protein>
<evidence type="ECO:0000313" key="3">
    <source>
        <dbReference type="Proteomes" id="UP000479692"/>
    </source>
</evidence>
<dbReference type="AlphaFoldDB" id="A0A7C9HMN8"/>
<comment type="caution">
    <text evidence="2">The sequence shown here is derived from an EMBL/GenBank/DDBJ whole genome shotgun (WGS) entry which is preliminary data.</text>
</comment>
<feature type="transmembrane region" description="Helical" evidence="1">
    <location>
        <begin position="52"/>
        <end position="71"/>
    </location>
</feature>
<dbReference type="RefSeq" id="WP_156641944.1">
    <property type="nucleotide sequence ID" value="NZ_WOXT01000002.1"/>
</dbReference>
<keyword evidence="1" id="KW-1133">Transmembrane helix</keyword>
<evidence type="ECO:0000256" key="1">
    <source>
        <dbReference type="SAM" id="Phobius"/>
    </source>
</evidence>
<feature type="transmembrane region" description="Helical" evidence="1">
    <location>
        <begin position="83"/>
        <end position="101"/>
    </location>
</feature>
<organism evidence="2 3">
    <name type="scientific">Noviluteimonas gilva</name>
    <dbReference type="NCBI Taxonomy" id="2682097"/>
    <lineage>
        <taxon>Bacteria</taxon>
        <taxon>Pseudomonadati</taxon>
        <taxon>Pseudomonadota</taxon>
        <taxon>Gammaproteobacteria</taxon>
        <taxon>Lysobacterales</taxon>
        <taxon>Lysobacteraceae</taxon>
        <taxon>Noviluteimonas</taxon>
    </lineage>
</organism>
<proteinExistence type="predicted"/>
<feature type="transmembrane region" description="Helical" evidence="1">
    <location>
        <begin position="107"/>
        <end position="124"/>
    </location>
</feature>
<name>A0A7C9HMN8_9GAMM</name>
<dbReference type="Proteomes" id="UP000479692">
    <property type="component" value="Unassembled WGS sequence"/>
</dbReference>
<sequence>MTNPYEAPGTLIAETRTPPETTWRWLAWSASALSLVPVGLLLSILFDDWRQVSADALILFLFVLFGLPWLITGACLAMLRKMALWPLLLLTLMTGWVWGFNMHLRDPSVALGYTLAMLAIVLWLRKRRALV</sequence>